<dbReference type="GO" id="GO:0005509">
    <property type="term" value="F:calcium ion binding"/>
    <property type="evidence" value="ECO:0007669"/>
    <property type="project" value="InterPro"/>
</dbReference>
<evidence type="ECO:0000256" key="14">
    <source>
        <dbReference type="PIRSR" id="PIRSR001024-4"/>
    </source>
</evidence>
<evidence type="ECO:0000256" key="7">
    <source>
        <dbReference type="ARBA" id="ARBA00022837"/>
    </source>
</evidence>
<feature type="domain" description="Glycosyl hydrolase family 13 catalytic" evidence="18">
    <location>
        <begin position="33"/>
        <end position="395"/>
    </location>
</feature>
<gene>
    <name evidence="19" type="ORF">Egran_06255</name>
</gene>
<comment type="cofactor">
    <cofactor evidence="2">
        <name>Ca(2+)</name>
        <dbReference type="ChEBI" id="CHEBI:29108"/>
    </cofactor>
</comment>
<evidence type="ECO:0000256" key="10">
    <source>
        <dbReference type="ARBA" id="ARBA00023277"/>
    </source>
</evidence>
<dbReference type="InterPro" id="IPR006047">
    <property type="entry name" value="GH13_cat_dom"/>
</dbReference>
<evidence type="ECO:0000256" key="3">
    <source>
        <dbReference type="ARBA" id="ARBA00008061"/>
    </source>
</evidence>
<dbReference type="EC" id="3.2.1.1" evidence="4"/>
<evidence type="ECO:0000256" key="12">
    <source>
        <dbReference type="PIRSR" id="PIRSR001024-1"/>
    </source>
</evidence>
<name>A0A232LPA3_9EURO</name>
<feature type="signal peptide" evidence="17">
    <location>
        <begin position="1"/>
        <end position="19"/>
    </location>
</feature>
<dbReference type="InterPro" id="IPR013780">
    <property type="entry name" value="Glyco_hydro_b"/>
</dbReference>
<evidence type="ECO:0000256" key="2">
    <source>
        <dbReference type="ARBA" id="ARBA00001913"/>
    </source>
</evidence>
<evidence type="ECO:0000313" key="19">
    <source>
        <dbReference type="EMBL" id="OXV05976.1"/>
    </source>
</evidence>
<dbReference type="PANTHER" id="PTHR10357">
    <property type="entry name" value="ALPHA-AMYLASE FAMILY MEMBER"/>
    <property type="match status" value="1"/>
</dbReference>
<evidence type="ECO:0000256" key="9">
    <source>
        <dbReference type="ARBA" id="ARBA00023180"/>
    </source>
</evidence>
<keyword evidence="6" id="KW-0378">Hydrolase</keyword>
<evidence type="ECO:0000256" key="17">
    <source>
        <dbReference type="SAM" id="SignalP"/>
    </source>
</evidence>
<evidence type="ECO:0000256" key="13">
    <source>
        <dbReference type="PIRSR" id="PIRSR001024-2"/>
    </source>
</evidence>
<evidence type="ECO:0000256" key="11">
    <source>
        <dbReference type="ARBA" id="ARBA00023295"/>
    </source>
</evidence>
<keyword evidence="7" id="KW-0106">Calcium</keyword>
<keyword evidence="11" id="KW-0326">Glycosidase</keyword>
<comment type="similarity">
    <text evidence="3">Belongs to the glycosyl hydrolase 13 family.</text>
</comment>
<keyword evidence="8 14" id="KW-1015">Disulfide bond</keyword>
<evidence type="ECO:0000256" key="16">
    <source>
        <dbReference type="SAM" id="MobiDB-lite"/>
    </source>
</evidence>
<dbReference type="InterPro" id="IPR015340">
    <property type="entry name" value="A_amylase_C_dom"/>
</dbReference>
<dbReference type="PIRSF" id="PIRSF001024">
    <property type="entry name" value="Alph-amyl_fung"/>
    <property type="match status" value="1"/>
</dbReference>
<evidence type="ECO:0000313" key="20">
    <source>
        <dbReference type="Proteomes" id="UP000243515"/>
    </source>
</evidence>
<dbReference type="GO" id="GO:0004556">
    <property type="term" value="F:alpha-amylase activity"/>
    <property type="evidence" value="ECO:0007669"/>
    <property type="project" value="UniProtKB-EC"/>
</dbReference>
<dbReference type="AlphaFoldDB" id="A0A232LPA3"/>
<dbReference type="InterPro" id="IPR013777">
    <property type="entry name" value="A-amylase-like"/>
</dbReference>
<dbReference type="Gene3D" id="2.60.40.1180">
    <property type="entry name" value="Golgi alpha-mannosidase II"/>
    <property type="match status" value="1"/>
</dbReference>
<dbReference type="Pfam" id="PF09260">
    <property type="entry name" value="A_amylase_dom_C"/>
    <property type="match status" value="1"/>
</dbReference>
<feature type="active site" description="Proton donor" evidence="12">
    <location>
        <position position="255"/>
    </location>
</feature>
<feature type="compositionally biased region" description="Low complexity" evidence="16">
    <location>
        <begin position="506"/>
        <end position="519"/>
    </location>
</feature>
<proteinExistence type="inferred from homology"/>
<feature type="binding site" evidence="15">
    <location>
        <position position="370"/>
    </location>
    <ligand>
        <name>substrate</name>
    </ligand>
</feature>
<feature type="binding site" evidence="15">
    <location>
        <position position="323"/>
    </location>
    <ligand>
        <name>substrate</name>
    </ligand>
</feature>
<organism evidence="19 20">
    <name type="scientific">Elaphomyces granulatus</name>
    <dbReference type="NCBI Taxonomy" id="519963"/>
    <lineage>
        <taxon>Eukaryota</taxon>
        <taxon>Fungi</taxon>
        <taxon>Dikarya</taxon>
        <taxon>Ascomycota</taxon>
        <taxon>Pezizomycotina</taxon>
        <taxon>Eurotiomycetes</taxon>
        <taxon>Eurotiomycetidae</taxon>
        <taxon>Eurotiales</taxon>
        <taxon>Elaphomycetaceae</taxon>
        <taxon>Elaphomyces</taxon>
    </lineage>
</organism>
<accession>A0A232LPA3</accession>
<evidence type="ECO:0000256" key="15">
    <source>
        <dbReference type="PIRSR" id="PIRSR001024-5"/>
    </source>
</evidence>
<sequence>MIRPLFLAISSGLLGLVAGAPSTADWAQKSVYQIMTDRFARTDGSTNAPCDLWHYCGGTWAGITKKLDYVQSMGFTAIQISPVVQNIPNNTLYGDAYHGYWVQNLYALNDHFGSADDLKNLISEVHNRGMYIMVDVVINNMAQAISGTLEDKPQPKIDYSKIIPFNDQKYYHPYCNITKWDDPENYQKCWFGVSQVALPDLDTESSTVSTMTQDWAKQLLSNYSFDAVRIDAAKHVNDAYLSDFSKAVGVLSLGEIFSGDSNYVCRYLNSNLVTSFLNYPVYYGAMDAFINTGDMARLAQEINNVKSTCKDFAPLITFMENQDLPRVASQSNDTAIAKNAMAVNLLSDGIPMVWEGQEQHLSGGSAPNNRGALWTTGYSTSGALYNLTVSLNTLRNHAIGINNQYVANHSQQLYLDKSTYATKKGPDGSQIVAVFSNQGSQGGSYQLQLGGGFAPGTQVMEILGCTKTTADNTGNITVQMGGGEPRVFFPASSLDNSGLCGNSKKASTNPTDSSSTNSTNATKNFAAHHCQMPLSALFVCTVFTTFSWLL</sequence>
<dbReference type="CDD" id="cd11319">
    <property type="entry name" value="AmyAc_euk_AmyA"/>
    <property type="match status" value="1"/>
</dbReference>
<evidence type="ECO:0000256" key="1">
    <source>
        <dbReference type="ARBA" id="ARBA00000548"/>
    </source>
</evidence>
<dbReference type="FunFam" id="3.20.20.80:FF:000120">
    <property type="entry name" value="Alpha-amylase A"/>
    <property type="match status" value="1"/>
</dbReference>
<keyword evidence="20" id="KW-1185">Reference proteome</keyword>
<keyword evidence="5" id="KW-0479">Metal-binding</keyword>
<feature type="disulfide bond" evidence="14">
    <location>
        <begin position="465"/>
        <end position="500"/>
    </location>
</feature>
<dbReference type="SUPFAM" id="SSF51011">
    <property type="entry name" value="Glycosyl hydrolase domain"/>
    <property type="match status" value="1"/>
</dbReference>
<feature type="region of interest" description="Disordered" evidence="16">
    <location>
        <begin position="500"/>
        <end position="519"/>
    </location>
</feature>
<dbReference type="OrthoDB" id="204980at2759"/>
<dbReference type="InterPro" id="IPR017853">
    <property type="entry name" value="GH"/>
</dbReference>
<feature type="active site" description="Nucleophile" evidence="12">
    <location>
        <position position="231"/>
    </location>
</feature>
<dbReference type="Gene3D" id="3.20.20.80">
    <property type="entry name" value="Glycosidases"/>
    <property type="match status" value="1"/>
</dbReference>
<dbReference type="EMBL" id="NPHW01006258">
    <property type="protein sequence ID" value="OXV05976.1"/>
    <property type="molecule type" value="Genomic_DNA"/>
</dbReference>
<keyword evidence="9" id="KW-0325">Glycoprotein</keyword>
<feature type="disulfide bond" evidence="14">
    <location>
        <begin position="50"/>
        <end position="56"/>
    </location>
</feature>
<keyword evidence="10" id="KW-0119">Carbohydrate metabolism</keyword>
<feature type="binding site" evidence="15">
    <location>
        <position position="101"/>
    </location>
    <ligand>
        <name>substrate</name>
    </ligand>
</feature>
<evidence type="ECO:0000256" key="6">
    <source>
        <dbReference type="ARBA" id="ARBA00022801"/>
    </source>
</evidence>
<feature type="binding site" evidence="15">
    <location>
        <position position="229"/>
    </location>
    <ligand>
        <name>substrate</name>
    </ligand>
</feature>
<dbReference type="Pfam" id="PF00128">
    <property type="entry name" value="Alpha-amylase"/>
    <property type="match status" value="1"/>
</dbReference>
<feature type="disulfide bond" evidence="14">
    <location>
        <begin position="265"/>
        <end position="309"/>
    </location>
</feature>
<evidence type="ECO:0000256" key="4">
    <source>
        <dbReference type="ARBA" id="ARBA00012595"/>
    </source>
</evidence>
<comment type="catalytic activity">
    <reaction evidence="1">
        <text>Endohydrolysis of (1-&gt;4)-alpha-D-glucosidic linkages in polysaccharides containing three or more (1-&gt;4)-alpha-linked D-glucose units.</text>
        <dbReference type="EC" id="3.2.1.1"/>
    </reaction>
</comment>
<dbReference type="PANTHER" id="PTHR10357:SF208">
    <property type="entry name" value="ALPHA-AMYLASE"/>
    <property type="match status" value="1"/>
</dbReference>
<dbReference type="SUPFAM" id="SSF51445">
    <property type="entry name" value="(Trans)glycosidases"/>
    <property type="match status" value="1"/>
</dbReference>
<feature type="chain" id="PRO_5012737266" description="alpha-amylase" evidence="17">
    <location>
        <begin position="20"/>
        <end position="550"/>
    </location>
</feature>
<evidence type="ECO:0000259" key="18">
    <source>
        <dbReference type="SMART" id="SM00642"/>
    </source>
</evidence>
<comment type="caution">
    <text evidence="19">The sequence shown here is derived from an EMBL/GenBank/DDBJ whole genome shotgun (WGS) entry which is preliminary data.</text>
</comment>
<keyword evidence="17" id="KW-0732">Signal</keyword>
<feature type="site" description="Transition state stabilizer" evidence="13">
    <location>
        <position position="323"/>
    </location>
</feature>
<feature type="binding site" evidence="15">
    <location>
        <position position="259"/>
    </location>
    <ligand>
        <name>substrate</name>
    </ligand>
</feature>
<dbReference type="GO" id="GO:0016052">
    <property type="term" value="P:carbohydrate catabolic process"/>
    <property type="evidence" value="ECO:0007669"/>
    <property type="project" value="InterPro"/>
</dbReference>
<dbReference type="SMART" id="SM00642">
    <property type="entry name" value="Aamy"/>
    <property type="match status" value="1"/>
</dbReference>
<evidence type="ECO:0000256" key="8">
    <source>
        <dbReference type="ARBA" id="ARBA00023157"/>
    </source>
</evidence>
<dbReference type="Proteomes" id="UP000243515">
    <property type="component" value="Unassembled WGS sequence"/>
</dbReference>
<feature type="disulfide bond" evidence="14">
    <location>
        <begin position="175"/>
        <end position="189"/>
    </location>
</feature>
<evidence type="ECO:0000256" key="5">
    <source>
        <dbReference type="ARBA" id="ARBA00022723"/>
    </source>
</evidence>
<reference evidence="19 20" key="1">
    <citation type="journal article" date="2015" name="Environ. Microbiol.">
        <title>Metagenome sequence of Elaphomyces granulatus from sporocarp tissue reveals Ascomycota ectomycorrhizal fingerprints of genome expansion and a Proteobacteria-rich microbiome.</title>
        <authorList>
            <person name="Quandt C.A."/>
            <person name="Kohler A."/>
            <person name="Hesse C.N."/>
            <person name="Sharpton T.J."/>
            <person name="Martin F."/>
            <person name="Spatafora J.W."/>
        </authorList>
    </citation>
    <scope>NUCLEOTIDE SEQUENCE [LARGE SCALE GENOMIC DNA]</scope>
    <source>
        <strain evidence="19 20">OSC145934</strain>
    </source>
</reference>
<protein>
    <recommendedName>
        <fullName evidence="4">alpha-amylase</fullName>
        <ecNumber evidence="4">3.2.1.1</ecNumber>
    </recommendedName>
</protein>